<feature type="transmembrane region" description="Helical" evidence="1">
    <location>
        <begin position="7"/>
        <end position="31"/>
    </location>
</feature>
<evidence type="ECO:0000313" key="2">
    <source>
        <dbReference type="EMBL" id="CUQ92883.1"/>
    </source>
</evidence>
<dbReference type="AlphaFoldDB" id="A0A174ZZR8"/>
<feature type="transmembrane region" description="Helical" evidence="1">
    <location>
        <begin position="75"/>
        <end position="93"/>
    </location>
</feature>
<gene>
    <name evidence="2" type="ORF">ERS852540_02618</name>
</gene>
<keyword evidence="1" id="KW-1133">Transmembrane helix</keyword>
<evidence type="ECO:0000313" key="3">
    <source>
        <dbReference type="Proteomes" id="UP000095662"/>
    </source>
</evidence>
<keyword evidence="1" id="KW-0812">Transmembrane</keyword>
<name>A0A174ZZR8_9FIRM</name>
<evidence type="ECO:0000256" key="1">
    <source>
        <dbReference type="SAM" id="Phobius"/>
    </source>
</evidence>
<keyword evidence="1" id="KW-0472">Membrane</keyword>
<protein>
    <submittedName>
        <fullName evidence="2">Uncharacterized protein</fullName>
    </submittedName>
</protein>
<organism evidence="2 3">
    <name type="scientific">[Eubacterium] siraeum</name>
    <dbReference type="NCBI Taxonomy" id="39492"/>
    <lineage>
        <taxon>Bacteria</taxon>
        <taxon>Bacillati</taxon>
        <taxon>Bacillota</taxon>
        <taxon>Clostridia</taxon>
        <taxon>Eubacteriales</taxon>
        <taxon>Oscillospiraceae</taxon>
        <taxon>Oscillospiraceae incertae sedis</taxon>
    </lineage>
</organism>
<dbReference type="EMBL" id="CZBY01000038">
    <property type="protein sequence ID" value="CUQ92883.1"/>
    <property type="molecule type" value="Genomic_DNA"/>
</dbReference>
<proteinExistence type="predicted"/>
<feature type="transmembrane region" description="Helical" evidence="1">
    <location>
        <begin position="51"/>
        <end position="68"/>
    </location>
</feature>
<accession>A0A174ZZR8</accession>
<dbReference type="Proteomes" id="UP000095662">
    <property type="component" value="Unassembled WGS sequence"/>
</dbReference>
<reference evidence="2 3" key="1">
    <citation type="submission" date="2015-09" db="EMBL/GenBank/DDBJ databases">
        <authorList>
            <consortium name="Pathogen Informatics"/>
        </authorList>
    </citation>
    <scope>NUCLEOTIDE SEQUENCE [LARGE SCALE GENOMIC DNA]</scope>
    <source>
        <strain evidence="2 3">2789STDY5834928</strain>
    </source>
</reference>
<feature type="transmembrane region" description="Helical" evidence="1">
    <location>
        <begin position="120"/>
        <end position="146"/>
    </location>
</feature>
<sequence>MKKHPLLSNLILTMAIQMGVYLIIIFELQIIEPILQALGVRSEGIMAPTEVVRVFVIRVILIRAAILAGIIRSKVYFWIPSFLLIFVGFAIYYPDILPRVGKNSIVNLPLIAEHLGYGTIMYSAICQAVFSFFYQLLPYTITRILLLRKDRKQGKSTH</sequence>